<comment type="similarity">
    <text evidence="1 2">Belongs to the peptidase A24 family.</text>
</comment>
<keyword evidence="3" id="KW-0472">Membrane</keyword>
<keyword evidence="3" id="KW-1133">Transmembrane helix</keyword>
<evidence type="ECO:0000313" key="6">
    <source>
        <dbReference type="Proteomes" id="UP001055039"/>
    </source>
</evidence>
<feature type="transmembrane region" description="Helical" evidence="3">
    <location>
        <begin position="109"/>
        <end position="128"/>
    </location>
</feature>
<dbReference type="EMBL" id="BPRC01000020">
    <property type="protein sequence ID" value="GJE67012.1"/>
    <property type="molecule type" value="Genomic_DNA"/>
</dbReference>
<organism evidence="5 6">
    <name type="scientific">Methylorubrum aminovorans</name>
    <dbReference type="NCBI Taxonomy" id="269069"/>
    <lineage>
        <taxon>Bacteria</taxon>
        <taxon>Pseudomonadati</taxon>
        <taxon>Pseudomonadota</taxon>
        <taxon>Alphaproteobacteria</taxon>
        <taxon>Hyphomicrobiales</taxon>
        <taxon>Methylobacteriaceae</taxon>
        <taxon>Methylorubrum</taxon>
    </lineage>
</organism>
<evidence type="ECO:0000313" key="5">
    <source>
        <dbReference type="EMBL" id="GJE67012.1"/>
    </source>
</evidence>
<name>A0ABQ4UKG1_9HYPH</name>
<keyword evidence="3" id="KW-0812">Transmembrane</keyword>
<evidence type="ECO:0000259" key="4">
    <source>
        <dbReference type="Pfam" id="PF01478"/>
    </source>
</evidence>
<dbReference type="RefSeq" id="WP_238227218.1">
    <property type="nucleotide sequence ID" value="NZ_BAAADH010000012.1"/>
</dbReference>
<dbReference type="PRINTS" id="PR00864">
    <property type="entry name" value="PREPILNPTASE"/>
</dbReference>
<dbReference type="Pfam" id="PF01478">
    <property type="entry name" value="Peptidase_A24"/>
    <property type="match status" value="1"/>
</dbReference>
<dbReference type="PANTHER" id="PTHR30487:SF0">
    <property type="entry name" value="PREPILIN LEADER PEPTIDASE_N-METHYLTRANSFERASE-RELATED"/>
    <property type="match status" value="1"/>
</dbReference>
<keyword evidence="6" id="KW-1185">Reference proteome</keyword>
<evidence type="ECO:0000256" key="3">
    <source>
        <dbReference type="SAM" id="Phobius"/>
    </source>
</evidence>
<comment type="caution">
    <text evidence="5">The sequence shown here is derived from an EMBL/GenBank/DDBJ whole genome shotgun (WGS) entry which is preliminary data.</text>
</comment>
<proteinExistence type="inferred from homology"/>
<feature type="domain" description="Prepilin type IV endopeptidase peptidase" evidence="4">
    <location>
        <begin position="16"/>
        <end position="119"/>
    </location>
</feature>
<reference evidence="5" key="2">
    <citation type="submission" date="2021-08" db="EMBL/GenBank/DDBJ databases">
        <authorList>
            <person name="Tani A."/>
            <person name="Ola A."/>
            <person name="Ogura Y."/>
            <person name="Katsura K."/>
            <person name="Hayashi T."/>
        </authorList>
    </citation>
    <scope>NUCLEOTIDE SEQUENCE</scope>
    <source>
        <strain evidence="5">NBRC 15686</strain>
    </source>
</reference>
<dbReference type="InterPro" id="IPR050882">
    <property type="entry name" value="Prepilin_peptidase/N-MTase"/>
</dbReference>
<accession>A0ABQ4UKG1</accession>
<dbReference type="PANTHER" id="PTHR30487">
    <property type="entry name" value="TYPE 4 PREPILIN-LIKE PROTEINS LEADER PEPTIDE-PROCESSING ENZYME"/>
    <property type="match status" value="1"/>
</dbReference>
<evidence type="ECO:0000256" key="2">
    <source>
        <dbReference type="RuleBase" id="RU003793"/>
    </source>
</evidence>
<feature type="transmembrane region" description="Helical" evidence="3">
    <location>
        <begin position="135"/>
        <end position="155"/>
    </location>
</feature>
<dbReference type="Proteomes" id="UP001055039">
    <property type="component" value="Unassembled WGS sequence"/>
</dbReference>
<protein>
    <submittedName>
        <fullName evidence="5">Type 4 prepilin-like proteins leader peptide-processing enzyme</fullName>
    </submittedName>
</protein>
<evidence type="ECO:0000256" key="1">
    <source>
        <dbReference type="ARBA" id="ARBA00005801"/>
    </source>
</evidence>
<reference evidence="5" key="1">
    <citation type="journal article" date="2021" name="Front. Microbiol.">
        <title>Comprehensive Comparative Genomics and Phenotyping of Methylobacterium Species.</title>
        <authorList>
            <person name="Alessa O."/>
            <person name="Ogura Y."/>
            <person name="Fujitani Y."/>
            <person name="Takami H."/>
            <person name="Hayashi T."/>
            <person name="Sahin N."/>
            <person name="Tani A."/>
        </authorList>
    </citation>
    <scope>NUCLEOTIDE SEQUENCE</scope>
    <source>
        <strain evidence="5">NBRC 15686</strain>
    </source>
</reference>
<sequence length="157" mass="15880">MDFGDPAVAALLPLPLTLAVSLIDLRRRIIPDGLNLALLVLGVGFSALHGPALAAAGASLIQAACAFLLLWALRAAYARLRGRTGLGLGDVKFIGAATAWTGLAGLPLLLLVASTSALAALALAALAGRRMGPAFRLPFGPFLALGLHAVLWAGASV</sequence>
<dbReference type="Gene3D" id="1.20.120.1220">
    <property type="match status" value="1"/>
</dbReference>
<dbReference type="InterPro" id="IPR000045">
    <property type="entry name" value="Prepilin_IV_endopep_pep"/>
</dbReference>
<dbReference type="InterPro" id="IPR014032">
    <property type="entry name" value="Peptidase_A24A_bac"/>
</dbReference>
<feature type="transmembrane region" description="Helical" evidence="3">
    <location>
        <begin position="54"/>
        <end position="73"/>
    </location>
</feature>
<gene>
    <name evidence="5" type="primary">outO</name>
    <name evidence="5" type="ORF">LNAOJCKE_4236</name>
</gene>